<dbReference type="RefSeq" id="WP_323297571.1">
    <property type="nucleotide sequence ID" value="NZ_JAYFUM010000017.1"/>
</dbReference>
<dbReference type="InterPro" id="IPR013517">
    <property type="entry name" value="FG-GAP"/>
</dbReference>
<protein>
    <submittedName>
        <fullName evidence="2">FG-GAP-like repeat-containing protein</fullName>
    </submittedName>
</protein>
<evidence type="ECO:0000256" key="1">
    <source>
        <dbReference type="ARBA" id="ARBA00022729"/>
    </source>
</evidence>
<dbReference type="EMBL" id="JAYFUM010000017">
    <property type="protein sequence ID" value="MEA5140417.1"/>
    <property type="molecule type" value="Genomic_DNA"/>
</dbReference>
<gene>
    <name evidence="2" type="ORF">VB248_14795</name>
</gene>
<keyword evidence="1" id="KW-0732">Signal</keyword>
<proteinExistence type="predicted"/>
<organism evidence="2 3">
    <name type="scientific">Arcicella rigui</name>
    <dbReference type="NCBI Taxonomy" id="797020"/>
    <lineage>
        <taxon>Bacteria</taxon>
        <taxon>Pseudomonadati</taxon>
        <taxon>Bacteroidota</taxon>
        <taxon>Cytophagia</taxon>
        <taxon>Cytophagales</taxon>
        <taxon>Flectobacillaceae</taxon>
        <taxon>Arcicella</taxon>
    </lineage>
</organism>
<dbReference type="InterPro" id="IPR028994">
    <property type="entry name" value="Integrin_alpha_N"/>
</dbReference>
<dbReference type="Proteomes" id="UP001302949">
    <property type="component" value="Unassembled WGS sequence"/>
</dbReference>
<dbReference type="PANTHER" id="PTHR46580:SF4">
    <property type="entry name" value="ATP_GTP-BINDING PROTEIN"/>
    <property type="match status" value="1"/>
</dbReference>
<name>A0ABU5QCP3_9BACT</name>
<keyword evidence="3" id="KW-1185">Reference proteome</keyword>
<dbReference type="PANTHER" id="PTHR46580">
    <property type="entry name" value="SENSOR KINASE-RELATED"/>
    <property type="match status" value="1"/>
</dbReference>
<evidence type="ECO:0000313" key="2">
    <source>
        <dbReference type="EMBL" id="MEA5140417.1"/>
    </source>
</evidence>
<dbReference type="Pfam" id="PF13517">
    <property type="entry name" value="FG-GAP_3"/>
    <property type="match status" value="1"/>
</dbReference>
<comment type="caution">
    <text evidence="2">The sequence shown here is derived from an EMBL/GenBank/DDBJ whole genome shotgun (WGS) entry which is preliminary data.</text>
</comment>
<reference evidence="2 3" key="1">
    <citation type="submission" date="2023-12" db="EMBL/GenBank/DDBJ databases">
        <title>Novel species of the genus Arcicella isolated from rivers.</title>
        <authorList>
            <person name="Lu H."/>
        </authorList>
    </citation>
    <scope>NUCLEOTIDE SEQUENCE [LARGE SCALE GENOMIC DNA]</scope>
    <source>
        <strain evidence="2 3">KCTC 23307</strain>
    </source>
</reference>
<evidence type="ECO:0000313" key="3">
    <source>
        <dbReference type="Proteomes" id="UP001302949"/>
    </source>
</evidence>
<dbReference type="SUPFAM" id="SSF69318">
    <property type="entry name" value="Integrin alpha N-terminal domain"/>
    <property type="match status" value="1"/>
</dbReference>
<accession>A0ABU5QCP3</accession>
<dbReference type="Gene3D" id="2.130.10.130">
    <property type="entry name" value="Integrin alpha, N-terminal"/>
    <property type="match status" value="1"/>
</dbReference>
<sequence>MFNRLFFIVAIALLIWNCAGSNSEQAEKYVPPVPSNKSGAELAQTYCGSCHEFPKPELLDKKTWERGVLPKMAYRLGVGADPFQVYAGMEPEELQILSVAGVYPEKPVIVQEDWTKIVQYYLENAPEKPLPQAKKGKVNLGLTNFSVKKLQGIANKIPSVTLVKFNPAQKNIYVAWRGQQNFLKQYDLNLTQKDSLAVPSPLSDIDIKANQLRVLAMGLMDPNDQSKGQLLSINPQKQFNPILSSLQRPVQASFGDLNQDGKEDIVLCNFGHELGKLVWYEGDANIEHVLKQLPGARNTFIKDMNGDNRPDIVVLMTQAREGVFVFYNQGNGNFDEKQVLSFPSVYGSSYMELVDFNKDGFMDILYTNGDNADLSISLKSYHGIRIFLNDKKGNFKQSYFYPMFGASKAMAADFDLDGDLDIAAISYFIDSNQKPNEGFLLLDNQGNNTFNVSTIEEAKQGKWMVMDVADMDADGDADIILGSFLRRGMADLQDLNMGKTLPPSAIILENKKK</sequence>